<dbReference type="GO" id="GO:0005886">
    <property type="term" value="C:plasma membrane"/>
    <property type="evidence" value="ECO:0007669"/>
    <property type="project" value="TreeGrafter"/>
</dbReference>
<comment type="caution">
    <text evidence="5">The sequence shown here is derived from an EMBL/GenBank/DDBJ whole genome shotgun (WGS) entry which is preliminary data.</text>
</comment>
<evidence type="ECO:0000256" key="3">
    <source>
        <dbReference type="SAM" id="Coils"/>
    </source>
</evidence>
<accession>A0A7X0U9F0</accession>
<dbReference type="InterPro" id="IPR029787">
    <property type="entry name" value="Nucleotide_cyclase"/>
</dbReference>
<keyword evidence="6" id="KW-1185">Reference proteome</keyword>
<evidence type="ECO:0000256" key="1">
    <source>
        <dbReference type="ARBA" id="ARBA00012528"/>
    </source>
</evidence>
<dbReference type="PROSITE" id="PS50887">
    <property type="entry name" value="GGDEF"/>
    <property type="match status" value="1"/>
</dbReference>
<evidence type="ECO:0000259" key="4">
    <source>
        <dbReference type="PROSITE" id="PS50887"/>
    </source>
</evidence>
<sequence length="542" mass="58708">MERADQLLTDLQDCEAASLVGAHDAGVEIAARALQTARDCGLLPEAALAAAWLAEHQLRRGESEKAAESARAALAEADALELHQVGIKLRNTLTRAWCQLGRADEALPEAMWALGRARSLGAPGLVSRSLSSLAGVVELLGDHPHAVTLLHKADEEAQRDSDKVAQFSAVVNLAGALCRTGRTLAHLPGPLAPTEAQAADLREALAVVQRAKALAQGHVRWEMVCAEIECLSLEALGRLAEMRAAVDRHRALAIQAKAPDARAESELLHADWLLASGRALEACEALDQQVDAAAAQRNEGCRRWWWRSRYRAFKAAGADAQALAALEAMVVQVRRDRELSLNAQARVLLGEVRMEIAQQELAQLRREAQELRERADVATQTSLLDPLTGLANRRALDARLRAVLPMGPGPAEGFSLALIDIDHFKQINDGWGHDVGDTVLCEIALLLTGGVRGGDFVARIGGEEFVVLLWGQALDDASLACERLRQQVQAHDWSRFVPGRQVTVSMGLACAQPLDDAAQLLRRADQWMYAAKREGRNRLQGG</sequence>
<dbReference type="EMBL" id="JACHLK010000004">
    <property type="protein sequence ID" value="MBB6559784.1"/>
    <property type="molecule type" value="Genomic_DNA"/>
</dbReference>
<dbReference type="NCBIfam" id="TIGR00254">
    <property type="entry name" value="GGDEF"/>
    <property type="match status" value="1"/>
</dbReference>
<protein>
    <recommendedName>
        <fullName evidence="1">diguanylate cyclase</fullName>
        <ecNumber evidence="1">2.7.7.65</ecNumber>
    </recommendedName>
</protein>
<dbReference type="InterPro" id="IPR000160">
    <property type="entry name" value="GGDEF_dom"/>
</dbReference>
<dbReference type="InterPro" id="IPR011990">
    <property type="entry name" value="TPR-like_helical_dom_sf"/>
</dbReference>
<dbReference type="Pfam" id="PF00990">
    <property type="entry name" value="GGDEF"/>
    <property type="match status" value="1"/>
</dbReference>
<dbReference type="InterPro" id="IPR050469">
    <property type="entry name" value="Diguanylate_Cyclase"/>
</dbReference>
<dbReference type="PANTHER" id="PTHR45138">
    <property type="entry name" value="REGULATORY COMPONENTS OF SENSORY TRANSDUCTION SYSTEM"/>
    <property type="match status" value="1"/>
</dbReference>
<dbReference type="SUPFAM" id="SSF55073">
    <property type="entry name" value="Nucleotide cyclase"/>
    <property type="match status" value="1"/>
</dbReference>
<comment type="catalytic activity">
    <reaction evidence="2">
        <text>2 GTP = 3',3'-c-di-GMP + 2 diphosphate</text>
        <dbReference type="Rhea" id="RHEA:24898"/>
        <dbReference type="ChEBI" id="CHEBI:33019"/>
        <dbReference type="ChEBI" id="CHEBI:37565"/>
        <dbReference type="ChEBI" id="CHEBI:58805"/>
        <dbReference type="EC" id="2.7.7.65"/>
    </reaction>
</comment>
<dbReference type="GO" id="GO:0052621">
    <property type="term" value="F:diguanylate cyclase activity"/>
    <property type="evidence" value="ECO:0007669"/>
    <property type="project" value="UniProtKB-EC"/>
</dbReference>
<feature type="coiled-coil region" evidence="3">
    <location>
        <begin position="347"/>
        <end position="381"/>
    </location>
</feature>
<organism evidence="5 6">
    <name type="scientific">Acidovorax soli</name>
    <dbReference type="NCBI Taxonomy" id="592050"/>
    <lineage>
        <taxon>Bacteria</taxon>
        <taxon>Pseudomonadati</taxon>
        <taxon>Pseudomonadota</taxon>
        <taxon>Betaproteobacteria</taxon>
        <taxon>Burkholderiales</taxon>
        <taxon>Comamonadaceae</taxon>
        <taxon>Acidovorax</taxon>
    </lineage>
</organism>
<dbReference type="Gene3D" id="1.25.40.10">
    <property type="entry name" value="Tetratricopeptide repeat domain"/>
    <property type="match status" value="1"/>
</dbReference>
<dbReference type="SMART" id="SM00267">
    <property type="entry name" value="GGDEF"/>
    <property type="match status" value="1"/>
</dbReference>
<evidence type="ECO:0000256" key="2">
    <source>
        <dbReference type="ARBA" id="ARBA00034247"/>
    </source>
</evidence>
<dbReference type="GO" id="GO:0043709">
    <property type="term" value="P:cell adhesion involved in single-species biofilm formation"/>
    <property type="evidence" value="ECO:0007669"/>
    <property type="project" value="TreeGrafter"/>
</dbReference>
<dbReference type="AlphaFoldDB" id="A0A7X0U9F0"/>
<feature type="domain" description="GGDEF" evidence="4">
    <location>
        <begin position="412"/>
        <end position="542"/>
    </location>
</feature>
<name>A0A7X0U9F0_9BURK</name>
<dbReference type="GO" id="GO:1902201">
    <property type="term" value="P:negative regulation of bacterial-type flagellum-dependent cell motility"/>
    <property type="evidence" value="ECO:0007669"/>
    <property type="project" value="TreeGrafter"/>
</dbReference>
<dbReference type="InterPro" id="IPR043128">
    <property type="entry name" value="Rev_trsase/Diguanyl_cyclase"/>
</dbReference>
<evidence type="ECO:0000313" key="6">
    <source>
        <dbReference type="Proteomes" id="UP000575083"/>
    </source>
</evidence>
<dbReference type="Proteomes" id="UP000575083">
    <property type="component" value="Unassembled WGS sequence"/>
</dbReference>
<dbReference type="RefSeq" id="WP_184857203.1">
    <property type="nucleotide sequence ID" value="NZ_JACHLK010000004.1"/>
</dbReference>
<dbReference type="Gene3D" id="3.30.70.270">
    <property type="match status" value="1"/>
</dbReference>
<dbReference type="SUPFAM" id="SSF48452">
    <property type="entry name" value="TPR-like"/>
    <property type="match status" value="1"/>
</dbReference>
<dbReference type="CDD" id="cd01949">
    <property type="entry name" value="GGDEF"/>
    <property type="match status" value="1"/>
</dbReference>
<reference evidence="5 6" key="1">
    <citation type="submission" date="2020-08" db="EMBL/GenBank/DDBJ databases">
        <title>Functional genomics of gut bacteria from endangered species of beetles.</title>
        <authorList>
            <person name="Carlos-Shanley C."/>
        </authorList>
    </citation>
    <scope>NUCLEOTIDE SEQUENCE [LARGE SCALE GENOMIC DNA]</scope>
    <source>
        <strain evidence="5 6">S00198</strain>
    </source>
</reference>
<keyword evidence="3" id="KW-0175">Coiled coil</keyword>
<proteinExistence type="predicted"/>
<evidence type="ECO:0000313" key="5">
    <source>
        <dbReference type="EMBL" id="MBB6559784.1"/>
    </source>
</evidence>
<gene>
    <name evidence="5" type="ORF">HNP48_002456</name>
</gene>
<dbReference type="EC" id="2.7.7.65" evidence="1"/>
<dbReference type="FunFam" id="3.30.70.270:FF:000001">
    <property type="entry name" value="Diguanylate cyclase domain protein"/>
    <property type="match status" value="1"/>
</dbReference>
<dbReference type="PANTHER" id="PTHR45138:SF9">
    <property type="entry name" value="DIGUANYLATE CYCLASE DGCM-RELATED"/>
    <property type="match status" value="1"/>
</dbReference>